<dbReference type="EMBL" id="MJEQ01037184">
    <property type="protein sequence ID" value="OIT06668.1"/>
    <property type="molecule type" value="Genomic_DNA"/>
</dbReference>
<accession>A0A1J6IQZ0</accession>
<proteinExistence type="predicted"/>
<evidence type="ECO:0000313" key="3">
    <source>
        <dbReference type="Proteomes" id="UP000187609"/>
    </source>
</evidence>
<protein>
    <submittedName>
        <fullName evidence="2">Uncharacterized protein</fullName>
    </submittedName>
</protein>
<dbReference type="AlphaFoldDB" id="A0A1J6IQZ0"/>
<dbReference type="STRING" id="49451.A0A1J6IQZ0"/>
<gene>
    <name evidence="2" type="ORF">A4A49_33982</name>
</gene>
<feature type="region of interest" description="Disordered" evidence="1">
    <location>
        <begin position="435"/>
        <end position="458"/>
    </location>
</feature>
<organism evidence="2 3">
    <name type="scientific">Nicotiana attenuata</name>
    <name type="common">Coyote tobacco</name>
    <dbReference type="NCBI Taxonomy" id="49451"/>
    <lineage>
        <taxon>Eukaryota</taxon>
        <taxon>Viridiplantae</taxon>
        <taxon>Streptophyta</taxon>
        <taxon>Embryophyta</taxon>
        <taxon>Tracheophyta</taxon>
        <taxon>Spermatophyta</taxon>
        <taxon>Magnoliopsida</taxon>
        <taxon>eudicotyledons</taxon>
        <taxon>Gunneridae</taxon>
        <taxon>Pentapetalae</taxon>
        <taxon>asterids</taxon>
        <taxon>lamiids</taxon>
        <taxon>Solanales</taxon>
        <taxon>Solanaceae</taxon>
        <taxon>Nicotianoideae</taxon>
        <taxon>Nicotianeae</taxon>
        <taxon>Nicotiana</taxon>
    </lineage>
</organism>
<name>A0A1J6IQZ0_NICAT</name>
<evidence type="ECO:0000256" key="1">
    <source>
        <dbReference type="SAM" id="MobiDB-lite"/>
    </source>
</evidence>
<reference evidence="2" key="1">
    <citation type="submission" date="2016-11" db="EMBL/GenBank/DDBJ databases">
        <title>The genome of Nicotiana attenuata.</title>
        <authorList>
            <person name="Xu S."/>
            <person name="Brockmoeller T."/>
            <person name="Gaquerel E."/>
            <person name="Navarro A."/>
            <person name="Kuhl H."/>
            <person name="Gase K."/>
            <person name="Ling Z."/>
            <person name="Zhou W."/>
            <person name="Kreitzer C."/>
            <person name="Stanke M."/>
            <person name="Tang H."/>
            <person name="Lyons E."/>
            <person name="Pandey P."/>
            <person name="Pandey S.P."/>
            <person name="Timmermann B."/>
            <person name="Baldwin I.T."/>
        </authorList>
    </citation>
    <scope>NUCLEOTIDE SEQUENCE [LARGE SCALE GENOMIC DNA]</scope>
    <source>
        <strain evidence="2">UT</strain>
    </source>
</reference>
<feature type="region of interest" description="Disordered" evidence="1">
    <location>
        <begin position="1"/>
        <end position="25"/>
    </location>
</feature>
<dbReference type="Gramene" id="OIT06668">
    <property type="protein sequence ID" value="OIT06668"/>
    <property type="gene ID" value="A4A49_33982"/>
</dbReference>
<keyword evidence="3" id="KW-1185">Reference proteome</keyword>
<evidence type="ECO:0000313" key="2">
    <source>
        <dbReference type="EMBL" id="OIT06668.1"/>
    </source>
</evidence>
<comment type="caution">
    <text evidence="2">The sequence shown here is derived from an EMBL/GenBank/DDBJ whole genome shotgun (WGS) entry which is preliminary data.</text>
</comment>
<dbReference type="Proteomes" id="UP000187609">
    <property type="component" value="Unassembled WGS sequence"/>
</dbReference>
<feature type="compositionally biased region" description="Polar residues" evidence="1">
    <location>
        <begin position="1"/>
        <end position="11"/>
    </location>
</feature>
<feature type="compositionally biased region" description="Polar residues" evidence="1">
    <location>
        <begin position="443"/>
        <end position="458"/>
    </location>
</feature>
<sequence>MNEQEMINEKMSNSERSTEQPPRSVAWEGDVYSQVLGNEKSGYVRGLGLGPTPFFIWGSRSSLGNIAADDSSNEGAPKPTKDVPATTALARILSAVNPVVKAYDKQNMAKSGTGHYTKITNDPNADRDETVAQIGNLEDGLAEGDRGTAGVEQILPVPCDNAVLGKQLAIVVSNLEATVPLNGTSDRLVAAVSTDATGIVDMQDGKELDPAAPGVDGKGQNILQQTAPTAVALNSPVDRAISRSVKPADVVDLLALECEAATTSKSVNMKNSNGGAGYGEKAVKFPATVGANLEVAIALNANVDRAAPSIGNIGAVAPVESVEKSAILKNGDQAAGTLNAAGKSDEQGITTTARNMDAARVNAMEGTGQLQQIMDGSTLDSAVLAIKKNAAVAGMDRAAGMGGNSMVKGAGHVLATVYNTNAGGWSVVHRQNVSPNKRDAPVHTSQVNTPKEVSTSNSFGVLESEPVVDDTGKRVQQLEREATPKAVIQKHHTV</sequence>